<evidence type="ECO:0000313" key="2">
    <source>
        <dbReference type="EMBL" id="RZS60425.1"/>
    </source>
</evidence>
<evidence type="ECO:0000313" key="3">
    <source>
        <dbReference type="Proteomes" id="UP000293852"/>
    </source>
</evidence>
<feature type="compositionally biased region" description="Acidic residues" evidence="1">
    <location>
        <begin position="57"/>
        <end position="69"/>
    </location>
</feature>
<feature type="region of interest" description="Disordered" evidence="1">
    <location>
        <begin position="22"/>
        <end position="75"/>
    </location>
</feature>
<evidence type="ECO:0008006" key="4">
    <source>
        <dbReference type="Google" id="ProtNLM"/>
    </source>
</evidence>
<comment type="caution">
    <text evidence="2">The sequence shown here is derived from an EMBL/GenBank/DDBJ whole genome shotgun (WGS) entry which is preliminary data.</text>
</comment>
<proteinExistence type="predicted"/>
<dbReference type="AlphaFoldDB" id="A0A4Q7LYQ6"/>
<evidence type="ECO:0000256" key="1">
    <source>
        <dbReference type="SAM" id="MobiDB-lite"/>
    </source>
</evidence>
<organism evidence="2 3">
    <name type="scientific">Xylanimonas ulmi</name>
    <dbReference type="NCBI Taxonomy" id="228973"/>
    <lineage>
        <taxon>Bacteria</taxon>
        <taxon>Bacillati</taxon>
        <taxon>Actinomycetota</taxon>
        <taxon>Actinomycetes</taxon>
        <taxon>Micrococcales</taxon>
        <taxon>Promicromonosporaceae</taxon>
        <taxon>Xylanimonas</taxon>
    </lineage>
</organism>
<dbReference type="OrthoDB" id="3268477at2"/>
<name>A0A4Q7LYQ6_9MICO</name>
<dbReference type="RefSeq" id="WP_130412334.1">
    <property type="nucleotide sequence ID" value="NZ_SGWX01000001.1"/>
</dbReference>
<feature type="compositionally biased region" description="Basic and acidic residues" evidence="1">
    <location>
        <begin position="39"/>
        <end position="56"/>
    </location>
</feature>
<dbReference type="Proteomes" id="UP000293852">
    <property type="component" value="Unassembled WGS sequence"/>
</dbReference>
<gene>
    <name evidence="2" type="ORF">EV386_0683</name>
</gene>
<sequence length="75" mass="8535">MSEESDPVMSPEYWFNTRTGEVEQGRQSSWSHLMGPYPTREEAARALDSARRRSDAWDQEDADWADGGDDAGRRA</sequence>
<dbReference type="EMBL" id="SGWX01000001">
    <property type="protein sequence ID" value="RZS60425.1"/>
    <property type="molecule type" value="Genomic_DNA"/>
</dbReference>
<protein>
    <recommendedName>
        <fullName evidence="4">Sporulation related protein</fullName>
    </recommendedName>
</protein>
<accession>A0A4Q7LYQ6</accession>
<reference evidence="2 3" key="1">
    <citation type="submission" date="2019-02" db="EMBL/GenBank/DDBJ databases">
        <title>Sequencing the genomes of 1000 actinobacteria strains.</title>
        <authorList>
            <person name="Klenk H.-P."/>
        </authorList>
    </citation>
    <scope>NUCLEOTIDE SEQUENCE [LARGE SCALE GENOMIC DNA]</scope>
    <source>
        <strain evidence="2 3">DSM 16932</strain>
    </source>
</reference>
<keyword evidence="3" id="KW-1185">Reference proteome</keyword>